<feature type="compositionally biased region" description="Acidic residues" evidence="1">
    <location>
        <begin position="64"/>
        <end position="76"/>
    </location>
</feature>
<accession>A0A9X3PGG3</accession>
<keyword evidence="2" id="KW-0812">Transmembrane</keyword>
<name>A0A9X3PGG3_9ACTN</name>
<proteinExistence type="predicted"/>
<organism evidence="3 5">
    <name type="scientific">Glycomyces lechevalierae</name>
    <dbReference type="NCBI Taxonomy" id="256034"/>
    <lineage>
        <taxon>Bacteria</taxon>
        <taxon>Bacillati</taxon>
        <taxon>Actinomycetota</taxon>
        <taxon>Actinomycetes</taxon>
        <taxon>Glycomycetales</taxon>
        <taxon>Glycomycetaceae</taxon>
        <taxon>Glycomyces</taxon>
    </lineage>
</organism>
<dbReference type="AlphaFoldDB" id="A0A9X3PGG3"/>
<evidence type="ECO:0000256" key="1">
    <source>
        <dbReference type="SAM" id="MobiDB-lite"/>
    </source>
</evidence>
<feature type="compositionally biased region" description="Low complexity" evidence="1">
    <location>
        <begin position="49"/>
        <end position="63"/>
    </location>
</feature>
<feature type="compositionally biased region" description="Polar residues" evidence="1">
    <location>
        <begin position="39"/>
        <end position="48"/>
    </location>
</feature>
<evidence type="ECO:0000256" key="2">
    <source>
        <dbReference type="SAM" id="Phobius"/>
    </source>
</evidence>
<dbReference type="Proteomes" id="UP001183604">
    <property type="component" value="Unassembled WGS sequence"/>
</dbReference>
<keyword evidence="2" id="KW-1133">Transmembrane helix</keyword>
<protein>
    <submittedName>
        <fullName evidence="3">Uncharacterized protein</fullName>
    </submittedName>
</protein>
<dbReference type="EMBL" id="JAVDYD010000001">
    <property type="protein sequence ID" value="MDR7341516.1"/>
    <property type="molecule type" value="Genomic_DNA"/>
</dbReference>
<dbReference type="EMBL" id="JAPZVQ010000001">
    <property type="protein sequence ID" value="MDA1383495.1"/>
    <property type="molecule type" value="Genomic_DNA"/>
</dbReference>
<feature type="transmembrane region" description="Helical" evidence="2">
    <location>
        <begin position="166"/>
        <end position="184"/>
    </location>
</feature>
<comment type="caution">
    <text evidence="3">The sequence shown here is derived from an EMBL/GenBank/DDBJ whole genome shotgun (WGS) entry which is preliminary data.</text>
</comment>
<evidence type="ECO:0000313" key="6">
    <source>
        <dbReference type="Proteomes" id="UP001183604"/>
    </source>
</evidence>
<gene>
    <name evidence="4" type="ORF">J2S69_005235</name>
    <name evidence="3" type="ORF">O2L01_00765</name>
</gene>
<dbReference type="RefSeq" id="WP_270119551.1">
    <property type="nucleotide sequence ID" value="NZ_BAAAOM010000001.1"/>
</dbReference>
<evidence type="ECO:0000313" key="4">
    <source>
        <dbReference type="EMBL" id="MDR7341516.1"/>
    </source>
</evidence>
<dbReference type="Proteomes" id="UP001145799">
    <property type="component" value="Unassembled WGS sequence"/>
</dbReference>
<feature type="transmembrane region" description="Helical" evidence="2">
    <location>
        <begin position="105"/>
        <end position="127"/>
    </location>
</feature>
<evidence type="ECO:0000313" key="5">
    <source>
        <dbReference type="Proteomes" id="UP001145799"/>
    </source>
</evidence>
<feature type="transmembrane region" description="Helical" evidence="2">
    <location>
        <begin position="7"/>
        <end position="26"/>
    </location>
</feature>
<keyword evidence="2" id="KW-0472">Membrane</keyword>
<keyword evidence="6" id="KW-1185">Reference proteome</keyword>
<reference evidence="3" key="1">
    <citation type="submission" date="2022-12" db="EMBL/GenBank/DDBJ databases">
        <title>Gycomyces niveus sp.nov., a novel actinomycete isolated from soil in Shouguang.</title>
        <authorList>
            <person name="Yang X."/>
        </authorList>
    </citation>
    <scope>NUCLEOTIDE SEQUENCE</scope>
    <source>
        <strain evidence="3">DSM 44724</strain>
    </source>
</reference>
<sequence length="189" mass="20030">MSTFVKGLAWTVAFLSGVATIFALFGGQQWLEQQGWTLAPSTAPDTSVTEQATDPTPDATTETTEAEETEAAEPEPVDTGTQEADGVASAWASVSAWSERTFDNLLWGIVAFGVSMLLAGAAGALIAAAQYWIYIVLAFFQWALAVILLGVVVAMGFLLHGADPGYLGWFIALTVISAPLGYFVHDEYG</sequence>
<evidence type="ECO:0000313" key="3">
    <source>
        <dbReference type="EMBL" id="MDA1383495.1"/>
    </source>
</evidence>
<feature type="transmembrane region" description="Helical" evidence="2">
    <location>
        <begin position="134"/>
        <end position="160"/>
    </location>
</feature>
<reference evidence="4 6" key="2">
    <citation type="submission" date="2023-07" db="EMBL/GenBank/DDBJ databases">
        <title>Sequencing the genomes of 1000 actinobacteria strains.</title>
        <authorList>
            <person name="Klenk H.-P."/>
        </authorList>
    </citation>
    <scope>NUCLEOTIDE SEQUENCE [LARGE SCALE GENOMIC DNA]</scope>
    <source>
        <strain evidence="4 6">DSM 44724</strain>
    </source>
</reference>
<feature type="region of interest" description="Disordered" evidence="1">
    <location>
        <begin position="39"/>
        <end position="83"/>
    </location>
</feature>